<protein>
    <submittedName>
        <fullName evidence="2">Uncharacterized protein</fullName>
    </submittedName>
</protein>
<evidence type="ECO:0000256" key="1">
    <source>
        <dbReference type="SAM" id="MobiDB-lite"/>
    </source>
</evidence>
<feature type="compositionally biased region" description="Polar residues" evidence="1">
    <location>
        <begin position="8"/>
        <end position="20"/>
    </location>
</feature>
<gene>
    <name evidence="2" type="ORF">GIL414_LOCUS50174</name>
</gene>
<proteinExistence type="predicted"/>
<evidence type="ECO:0000313" key="3">
    <source>
        <dbReference type="Proteomes" id="UP000681720"/>
    </source>
</evidence>
<organism evidence="2 3">
    <name type="scientific">Rotaria magnacalcarata</name>
    <dbReference type="NCBI Taxonomy" id="392030"/>
    <lineage>
        <taxon>Eukaryota</taxon>
        <taxon>Metazoa</taxon>
        <taxon>Spiralia</taxon>
        <taxon>Gnathifera</taxon>
        <taxon>Rotifera</taxon>
        <taxon>Eurotatoria</taxon>
        <taxon>Bdelloidea</taxon>
        <taxon>Philodinida</taxon>
        <taxon>Philodinidae</taxon>
        <taxon>Rotaria</taxon>
    </lineage>
</organism>
<name>A0A8S3BZC7_9BILA</name>
<dbReference type="Proteomes" id="UP000681720">
    <property type="component" value="Unassembled WGS sequence"/>
</dbReference>
<comment type="caution">
    <text evidence="2">The sequence shown here is derived from an EMBL/GenBank/DDBJ whole genome shotgun (WGS) entry which is preliminary data.</text>
</comment>
<dbReference type="AlphaFoldDB" id="A0A8S3BZC7"/>
<feature type="region of interest" description="Disordered" evidence="1">
    <location>
        <begin position="1"/>
        <end position="24"/>
    </location>
</feature>
<sequence length="56" mass="6278">NLMIEAPSRQNHNSIVSDIESTTTSPTQQLQQTIVLINESNKCTQKLVMFKDLSTT</sequence>
<reference evidence="2" key="1">
    <citation type="submission" date="2021-02" db="EMBL/GenBank/DDBJ databases">
        <authorList>
            <person name="Nowell W R."/>
        </authorList>
    </citation>
    <scope>NUCLEOTIDE SEQUENCE</scope>
</reference>
<dbReference type="EMBL" id="CAJOBJ010166610">
    <property type="protein sequence ID" value="CAF4866863.1"/>
    <property type="molecule type" value="Genomic_DNA"/>
</dbReference>
<accession>A0A8S3BZC7</accession>
<feature type="non-terminal residue" evidence="2">
    <location>
        <position position="1"/>
    </location>
</feature>
<evidence type="ECO:0000313" key="2">
    <source>
        <dbReference type="EMBL" id="CAF4866863.1"/>
    </source>
</evidence>